<feature type="coiled-coil region" evidence="1">
    <location>
        <begin position="55"/>
        <end position="82"/>
    </location>
</feature>
<protein>
    <submittedName>
        <fullName evidence="3">Rhodanese-like domain containing protein, putative</fullName>
    </submittedName>
</protein>
<gene>
    <name evidence="3" type="ORF">ADEAN_000357200</name>
</gene>
<dbReference type="SUPFAM" id="SSF52821">
    <property type="entry name" value="Rhodanese/Cell cycle control phosphatase"/>
    <property type="match status" value="1"/>
</dbReference>
<organism evidence="3 4">
    <name type="scientific">Angomonas deanei</name>
    <dbReference type="NCBI Taxonomy" id="59799"/>
    <lineage>
        <taxon>Eukaryota</taxon>
        <taxon>Discoba</taxon>
        <taxon>Euglenozoa</taxon>
        <taxon>Kinetoplastea</taxon>
        <taxon>Metakinetoplastina</taxon>
        <taxon>Trypanosomatida</taxon>
        <taxon>Trypanosomatidae</taxon>
        <taxon>Strigomonadinae</taxon>
        <taxon>Angomonas</taxon>
    </lineage>
</organism>
<evidence type="ECO:0000313" key="3">
    <source>
        <dbReference type="EMBL" id="CAD2216111.1"/>
    </source>
</evidence>
<evidence type="ECO:0000259" key="2">
    <source>
        <dbReference type="PROSITE" id="PS50206"/>
    </source>
</evidence>
<dbReference type="AlphaFoldDB" id="A0A7G2CAL1"/>
<reference evidence="3 4" key="1">
    <citation type="submission" date="2020-08" db="EMBL/GenBank/DDBJ databases">
        <authorList>
            <person name="Newling K."/>
            <person name="Davey J."/>
            <person name="Forrester S."/>
        </authorList>
    </citation>
    <scope>NUCLEOTIDE SEQUENCE [LARGE SCALE GENOMIC DNA]</scope>
    <source>
        <strain evidence="4">Crithidia deanei Carvalho (ATCC PRA-265)</strain>
    </source>
</reference>
<proteinExistence type="predicted"/>
<keyword evidence="4" id="KW-1185">Reference proteome</keyword>
<accession>A0A7G2CAL1</accession>
<dbReference type="GO" id="GO:0004725">
    <property type="term" value="F:protein tyrosine phosphatase activity"/>
    <property type="evidence" value="ECO:0007669"/>
    <property type="project" value="TreeGrafter"/>
</dbReference>
<dbReference type="GO" id="GO:0005634">
    <property type="term" value="C:nucleus"/>
    <property type="evidence" value="ECO:0007669"/>
    <property type="project" value="TreeGrafter"/>
</dbReference>
<dbReference type="Proteomes" id="UP000515908">
    <property type="component" value="Chromosome 06"/>
</dbReference>
<dbReference type="Gene3D" id="3.40.250.10">
    <property type="entry name" value="Rhodanese-like domain"/>
    <property type="match status" value="1"/>
</dbReference>
<dbReference type="InterPro" id="IPR001763">
    <property type="entry name" value="Rhodanese-like_dom"/>
</dbReference>
<dbReference type="InterPro" id="IPR036873">
    <property type="entry name" value="Rhodanese-like_dom_sf"/>
</dbReference>
<dbReference type="GO" id="GO:0005737">
    <property type="term" value="C:cytoplasm"/>
    <property type="evidence" value="ECO:0007669"/>
    <property type="project" value="TreeGrafter"/>
</dbReference>
<evidence type="ECO:0000313" key="4">
    <source>
        <dbReference type="Proteomes" id="UP000515908"/>
    </source>
</evidence>
<keyword evidence="1" id="KW-0175">Coiled coil</keyword>
<dbReference type="PANTHER" id="PTHR10828:SF38">
    <property type="entry name" value="ARSENICAL-RESISTANCE PROTEIN 2-RELATED"/>
    <property type="match status" value="1"/>
</dbReference>
<evidence type="ECO:0000256" key="1">
    <source>
        <dbReference type="SAM" id="Coils"/>
    </source>
</evidence>
<dbReference type="PROSITE" id="PS50206">
    <property type="entry name" value="RHODANESE_3"/>
    <property type="match status" value="1"/>
</dbReference>
<name>A0A7G2CAL1_9TRYP</name>
<dbReference type="PANTHER" id="PTHR10828">
    <property type="entry name" value="M-PHASE INDUCER PHOSPHATASE DUAL SPECIFICITY PHOSPHATASE CDC25"/>
    <property type="match status" value="1"/>
</dbReference>
<feature type="domain" description="Rhodanese" evidence="2">
    <location>
        <begin position="19"/>
        <end position="152"/>
    </location>
</feature>
<dbReference type="EMBL" id="LR877150">
    <property type="protein sequence ID" value="CAD2216111.1"/>
    <property type="molecule type" value="Genomic_DNA"/>
</dbReference>
<dbReference type="VEuPathDB" id="TriTrypDB:ADEAN_000357200"/>
<sequence length="158" mass="17953">MSNYRYISPNEFVTLIDANRCNYFVVDCRGDDRDDGYINGAAVIASNTDGREVYETLLQRVLQQMQERNEKLKETNNNNINIDPFHVIFHCALSQVRGPKGAGRFAAVLQDAKLNNNNNNNETLGIVLNAIQVEVLRGGWENFLSIYHQSRPDLYTIA</sequence>